<dbReference type="EMBL" id="FNAK01000008">
    <property type="protein sequence ID" value="SDE63090.1"/>
    <property type="molecule type" value="Genomic_DNA"/>
</dbReference>
<feature type="chain" id="PRO_5010223389" evidence="1">
    <location>
        <begin position="22"/>
        <end position="300"/>
    </location>
</feature>
<evidence type="ECO:0000313" key="2">
    <source>
        <dbReference type="EMBL" id="SDE63090.1"/>
    </source>
</evidence>
<sequence length="300" mass="32434">MKTTFVYAALAASFLTPAALAHGGTKPRIDDHAPIGVMGDHYHKKGEWMAALRVMTMGMNDPTNTMTGPQEMDSTMVMMGGMYAPSDRLTFSAGIAYREKDMTMRMMSTDMTRSASGVGDLKLNAITPLFNDGHRRLLLTLGVNIPVGETGDTDTMGNLLPLKMQAGTGSWGLLPKVTFSQFEDGWSFGFQASASVWLDETATGEKAGDSWTISGWSSVTVTDRVSLSARLAYEDYSAWRATSPLSGGARNRLRGFIGTNLYVVGTHRLGIELGFPITEDRGTNNLGTGTSLMLGWQKAF</sequence>
<dbReference type="InterPro" id="IPR025737">
    <property type="entry name" value="FApF"/>
</dbReference>
<gene>
    <name evidence="2" type="ORF">SAMN04488071_3449</name>
</gene>
<dbReference type="Pfam" id="PF13557">
    <property type="entry name" value="Phenol_MetA_deg"/>
    <property type="match status" value="1"/>
</dbReference>
<evidence type="ECO:0000313" key="3">
    <source>
        <dbReference type="Proteomes" id="UP000183685"/>
    </source>
</evidence>
<reference evidence="2 3" key="1">
    <citation type="submission" date="2016-10" db="EMBL/GenBank/DDBJ databases">
        <authorList>
            <person name="de Groot N.N."/>
        </authorList>
    </citation>
    <scope>NUCLEOTIDE SEQUENCE [LARGE SCALE GENOMIC DNA]</scope>
    <source>
        <strain evidence="2 3">CGMCC 1.9109</strain>
    </source>
</reference>
<organism evidence="2 3">
    <name type="scientific">Kordiimonas lacus</name>
    <dbReference type="NCBI Taxonomy" id="637679"/>
    <lineage>
        <taxon>Bacteria</taxon>
        <taxon>Pseudomonadati</taxon>
        <taxon>Pseudomonadota</taxon>
        <taxon>Alphaproteobacteria</taxon>
        <taxon>Kordiimonadales</taxon>
        <taxon>Kordiimonadaceae</taxon>
        <taxon>Kordiimonas</taxon>
    </lineage>
</organism>
<protein>
    <submittedName>
        <fullName evidence="2">Putative MetA-pathway of phenol degradation</fullName>
    </submittedName>
</protein>
<evidence type="ECO:0000256" key="1">
    <source>
        <dbReference type="SAM" id="SignalP"/>
    </source>
</evidence>
<dbReference type="OrthoDB" id="5450709at2"/>
<dbReference type="AlphaFoldDB" id="A0A1G7EHE3"/>
<keyword evidence="1" id="KW-0732">Signal</keyword>
<dbReference type="RefSeq" id="WP_068309289.1">
    <property type="nucleotide sequence ID" value="NZ_FNAK01000008.1"/>
</dbReference>
<name>A0A1G7EHE3_9PROT</name>
<dbReference type="STRING" id="637679.GCA_001550055_00928"/>
<proteinExistence type="predicted"/>
<accession>A0A1G7EHE3</accession>
<feature type="signal peptide" evidence="1">
    <location>
        <begin position="1"/>
        <end position="21"/>
    </location>
</feature>
<dbReference type="Proteomes" id="UP000183685">
    <property type="component" value="Unassembled WGS sequence"/>
</dbReference>
<keyword evidence="3" id="KW-1185">Reference proteome</keyword>